<dbReference type="EMBL" id="QXFW01000041">
    <property type="protein sequence ID" value="KAE9028608.1"/>
    <property type="molecule type" value="Genomic_DNA"/>
</dbReference>
<evidence type="ECO:0000256" key="2">
    <source>
        <dbReference type="SAM" id="SignalP"/>
    </source>
</evidence>
<dbReference type="Proteomes" id="UP000437068">
    <property type="component" value="Unassembled WGS sequence"/>
</dbReference>
<evidence type="ECO:0000313" key="6">
    <source>
        <dbReference type="EMBL" id="KAE9139563.1"/>
    </source>
</evidence>
<dbReference type="EMBL" id="QXFZ01000022">
    <property type="protein sequence ID" value="KAE9139563.1"/>
    <property type="molecule type" value="Genomic_DNA"/>
</dbReference>
<dbReference type="EMBL" id="QXGC01000051">
    <property type="protein sequence ID" value="KAE9252571.1"/>
    <property type="molecule type" value="Genomic_DNA"/>
</dbReference>
<evidence type="ECO:0000313" key="8">
    <source>
        <dbReference type="EMBL" id="KAE9233863.1"/>
    </source>
</evidence>
<evidence type="ECO:0000313" key="15">
    <source>
        <dbReference type="Proteomes" id="UP000437068"/>
    </source>
</evidence>
<evidence type="ECO:0000313" key="11">
    <source>
        <dbReference type="EMBL" id="KAE9327203.1"/>
    </source>
</evidence>
<feature type="region of interest" description="Disordered" evidence="1">
    <location>
        <begin position="39"/>
        <end position="60"/>
    </location>
</feature>
<dbReference type="EMBL" id="QXFY01000023">
    <property type="protein sequence ID" value="KAE9361484.1"/>
    <property type="molecule type" value="Genomic_DNA"/>
</dbReference>
<evidence type="ECO:0000256" key="1">
    <source>
        <dbReference type="SAM" id="MobiDB-lite"/>
    </source>
</evidence>
<evidence type="ECO:0000313" key="13">
    <source>
        <dbReference type="Proteomes" id="UP000429523"/>
    </source>
</evidence>
<evidence type="ECO:0000313" key="19">
    <source>
        <dbReference type="Proteomes" id="UP000460718"/>
    </source>
</evidence>
<dbReference type="EMBL" id="QXGD01000026">
    <property type="protein sequence ID" value="KAE9257321.1"/>
    <property type="molecule type" value="Genomic_DNA"/>
</dbReference>
<gene>
    <name evidence="11" type="ORF">PF001_g2051</name>
    <name evidence="10" type="ORF">PF002_g1123</name>
    <name evidence="9" type="ORF">PF004_g1922</name>
    <name evidence="8" type="ORF">PF005_g2157</name>
    <name evidence="7" type="ORF">PF006_g916</name>
    <name evidence="6" type="ORF">PF007_g984</name>
    <name evidence="12" type="ORF">PF008_g1005</name>
    <name evidence="3" type="ORF">PF009_g1135</name>
    <name evidence="5" type="ORF">PF010_g954</name>
    <name evidence="4" type="ORF">PF011_g1480</name>
</gene>
<evidence type="ECO:0000313" key="14">
    <source>
        <dbReference type="Proteomes" id="UP000433483"/>
    </source>
</evidence>
<name>A0A6A3MF77_9STRA</name>
<dbReference type="AlphaFoldDB" id="A0A6A3MF77"/>
<comment type="caution">
    <text evidence="4">The sequence shown here is derived from an EMBL/GenBank/DDBJ whole genome shotgun (WGS) entry which is preliminary data.</text>
</comment>
<dbReference type="Proteomes" id="UP000476176">
    <property type="component" value="Unassembled WGS sequence"/>
</dbReference>
<evidence type="ECO:0000313" key="20">
    <source>
        <dbReference type="Proteomes" id="UP000476176"/>
    </source>
</evidence>
<evidence type="ECO:0000313" key="7">
    <source>
        <dbReference type="EMBL" id="KAE9155096.1"/>
    </source>
</evidence>
<evidence type="ECO:0000313" key="16">
    <source>
        <dbReference type="Proteomes" id="UP000440367"/>
    </source>
</evidence>
<proteinExistence type="predicted"/>
<evidence type="ECO:0000313" key="22">
    <source>
        <dbReference type="Proteomes" id="UP000488956"/>
    </source>
</evidence>
<dbReference type="Proteomes" id="UP000433483">
    <property type="component" value="Unassembled WGS sequence"/>
</dbReference>
<evidence type="ECO:0000313" key="17">
    <source>
        <dbReference type="Proteomes" id="UP000440732"/>
    </source>
</evidence>
<evidence type="ECO:0000313" key="3">
    <source>
        <dbReference type="EMBL" id="KAE8949321.1"/>
    </source>
</evidence>
<evidence type="ECO:0000313" key="18">
    <source>
        <dbReference type="Proteomes" id="UP000441208"/>
    </source>
</evidence>
<evidence type="ECO:0000313" key="5">
    <source>
        <dbReference type="EMBL" id="KAE9138471.1"/>
    </source>
</evidence>
<dbReference type="EMBL" id="QXFX01000022">
    <property type="protein sequence ID" value="KAE9138471.1"/>
    <property type="molecule type" value="Genomic_DNA"/>
</dbReference>
<dbReference type="Proteomes" id="UP000440732">
    <property type="component" value="Unassembled WGS sequence"/>
</dbReference>
<dbReference type="Proteomes" id="UP000441208">
    <property type="component" value="Unassembled WGS sequence"/>
</dbReference>
<sequence>MGLSNMASMSRAGRVIILLFYLTTAETVMATADAHVPTAASSAARSSASRPTRSLASFTK</sequence>
<feature type="signal peptide" evidence="2">
    <location>
        <begin position="1"/>
        <end position="25"/>
    </location>
</feature>
<dbReference type="EMBL" id="QXGA01000021">
    <property type="protein sequence ID" value="KAE9155096.1"/>
    <property type="molecule type" value="Genomic_DNA"/>
</dbReference>
<evidence type="ECO:0000313" key="12">
    <source>
        <dbReference type="EMBL" id="KAE9361484.1"/>
    </source>
</evidence>
<feature type="chain" id="PRO_5036380140" description="RxLR effector protein" evidence="2">
    <location>
        <begin position="26"/>
        <end position="60"/>
    </location>
</feature>
<dbReference type="Proteomes" id="UP000486351">
    <property type="component" value="Unassembled WGS sequence"/>
</dbReference>
<keyword evidence="14" id="KW-1185">Reference proteome</keyword>
<dbReference type="EMBL" id="QXGE01000055">
    <property type="protein sequence ID" value="KAE9327203.1"/>
    <property type="molecule type" value="Genomic_DNA"/>
</dbReference>
<dbReference type="EMBL" id="QXGB01000056">
    <property type="protein sequence ID" value="KAE9233863.1"/>
    <property type="molecule type" value="Genomic_DNA"/>
</dbReference>
<accession>A0A6A3MF77</accession>
<dbReference type="Proteomes" id="UP000429523">
    <property type="component" value="Unassembled WGS sequence"/>
</dbReference>
<dbReference type="Proteomes" id="UP000488956">
    <property type="component" value="Unassembled WGS sequence"/>
</dbReference>
<keyword evidence="2" id="KW-0732">Signal</keyword>
<evidence type="ECO:0000313" key="10">
    <source>
        <dbReference type="EMBL" id="KAE9257321.1"/>
    </source>
</evidence>
<dbReference type="Proteomes" id="UP000460718">
    <property type="component" value="Unassembled WGS sequence"/>
</dbReference>
<evidence type="ECO:0000313" key="9">
    <source>
        <dbReference type="EMBL" id="KAE9252571.1"/>
    </source>
</evidence>
<evidence type="ECO:0008006" key="23">
    <source>
        <dbReference type="Google" id="ProtNLM"/>
    </source>
</evidence>
<reference evidence="19 20" key="1">
    <citation type="submission" date="2018-09" db="EMBL/GenBank/DDBJ databases">
        <title>Genomic investigation of the strawberry pathogen Phytophthora fragariae indicates pathogenicity is determined by transcriptional variation in three key races.</title>
        <authorList>
            <person name="Adams T.M."/>
            <person name="Armitage A.D."/>
            <person name="Sobczyk M.K."/>
            <person name="Bates H.J."/>
            <person name="Dunwell J.M."/>
            <person name="Nellist C.F."/>
            <person name="Harrison R.J."/>
        </authorList>
    </citation>
    <scope>NUCLEOTIDE SEQUENCE [LARGE SCALE GENOMIC DNA]</scope>
    <source>
        <strain evidence="11 15">A4</strain>
        <strain evidence="10 16">BC-1</strain>
        <strain evidence="9 20">BC-23</strain>
        <strain evidence="8 14">NOV-27</strain>
        <strain evidence="7 17">NOV-5</strain>
        <strain evidence="6 18">NOV-71</strain>
        <strain evidence="12 21">NOV-77</strain>
        <strain evidence="3 13">NOV-9</strain>
        <strain evidence="5 22">ONT-3</strain>
        <strain evidence="4 19">SCRP245</strain>
    </source>
</reference>
<protein>
    <recommendedName>
        <fullName evidence="23">RxLR effector protein</fullName>
    </recommendedName>
</protein>
<dbReference type="Proteomes" id="UP000440367">
    <property type="component" value="Unassembled WGS sequence"/>
</dbReference>
<evidence type="ECO:0000313" key="4">
    <source>
        <dbReference type="EMBL" id="KAE9028608.1"/>
    </source>
</evidence>
<organism evidence="4 19">
    <name type="scientific">Phytophthora fragariae</name>
    <dbReference type="NCBI Taxonomy" id="53985"/>
    <lineage>
        <taxon>Eukaryota</taxon>
        <taxon>Sar</taxon>
        <taxon>Stramenopiles</taxon>
        <taxon>Oomycota</taxon>
        <taxon>Peronosporomycetes</taxon>
        <taxon>Peronosporales</taxon>
        <taxon>Peronosporaceae</taxon>
        <taxon>Phytophthora</taxon>
    </lineage>
</organism>
<evidence type="ECO:0000313" key="21">
    <source>
        <dbReference type="Proteomes" id="UP000486351"/>
    </source>
</evidence>
<dbReference type="EMBL" id="QXGF01000025">
    <property type="protein sequence ID" value="KAE8949321.1"/>
    <property type="molecule type" value="Genomic_DNA"/>
</dbReference>